<dbReference type="PROSITE" id="PS51841">
    <property type="entry name" value="LTD"/>
    <property type="match status" value="1"/>
</dbReference>
<feature type="signal peptide" evidence="1">
    <location>
        <begin position="1"/>
        <end position="19"/>
    </location>
</feature>
<dbReference type="EMBL" id="JAENIK010000011">
    <property type="protein sequence ID" value="MBK1816197.1"/>
    <property type="molecule type" value="Genomic_DNA"/>
</dbReference>
<protein>
    <submittedName>
        <fullName evidence="3">Lamin tail domain-containing protein</fullName>
    </submittedName>
</protein>
<proteinExistence type="predicted"/>
<dbReference type="AlphaFoldDB" id="A0A934R4D6"/>
<dbReference type="Pfam" id="PF00932">
    <property type="entry name" value="LTD"/>
    <property type="match status" value="1"/>
</dbReference>
<feature type="domain" description="LTD" evidence="2">
    <location>
        <begin position="10"/>
        <end position="140"/>
    </location>
</feature>
<evidence type="ECO:0000313" key="3">
    <source>
        <dbReference type="EMBL" id="MBK1816197.1"/>
    </source>
</evidence>
<comment type="caution">
    <text evidence="3">The sequence shown here is derived from an EMBL/GenBank/DDBJ whole genome shotgun (WGS) entry which is preliminary data.</text>
</comment>
<dbReference type="RefSeq" id="WP_200351149.1">
    <property type="nucleotide sequence ID" value="NZ_BAABHZ010000006.1"/>
</dbReference>
<reference evidence="3" key="1">
    <citation type="submission" date="2021-01" db="EMBL/GenBank/DDBJ databases">
        <title>Modified the classification status of verrucomicrobia.</title>
        <authorList>
            <person name="Feng X."/>
        </authorList>
    </citation>
    <scope>NUCLEOTIDE SEQUENCE</scope>
    <source>
        <strain evidence="3">JCM 18052</strain>
    </source>
</reference>
<sequence>MKMLSLALAAFAAATVASNAQVRVTEYSHKGLFGEYFEVAYLGATGTTQDLTGWKFNDNSGTASTGIALPAVILNPNQTVIVTEISAGLFEQAWYGERGVSAPASLVDYVENNQRNLGKTDEIRIFNAGGTQVDTVSITSALDTEDAPAVLNAARTSFVFASTVAGQFKAGAPAGNGPTGSPGIVAP</sequence>
<evidence type="ECO:0000259" key="2">
    <source>
        <dbReference type="PROSITE" id="PS51841"/>
    </source>
</evidence>
<accession>A0A934R4D6</accession>
<name>A0A934R4D6_9BACT</name>
<evidence type="ECO:0000256" key="1">
    <source>
        <dbReference type="SAM" id="SignalP"/>
    </source>
</evidence>
<dbReference type="Proteomes" id="UP000600139">
    <property type="component" value="Unassembled WGS sequence"/>
</dbReference>
<keyword evidence="1" id="KW-0732">Signal</keyword>
<feature type="chain" id="PRO_5037918368" evidence="1">
    <location>
        <begin position="20"/>
        <end position="187"/>
    </location>
</feature>
<organism evidence="3 4">
    <name type="scientific">Luteolibacter yonseiensis</name>
    <dbReference type="NCBI Taxonomy" id="1144680"/>
    <lineage>
        <taxon>Bacteria</taxon>
        <taxon>Pseudomonadati</taxon>
        <taxon>Verrucomicrobiota</taxon>
        <taxon>Verrucomicrobiia</taxon>
        <taxon>Verrucomicrobiales</taxon>
        <taxon>Verrucomicrobiaceae</taxon>
        <taxon>Luteolibacter</taxon>
    </lineage>
</organism>
<evidence type="ECO:0000313" key="4">
    <source>
        <dbReference type="Proteomes" id="UP000600139"/>
    </source>
</evidence>
<dbReference type="InterPro" id="IPR001322">
    <property type="entry name" value="Lamin_tail_dom"/>
</dbReference>
<keyword evidence="4" id="KW-1185">Reference proteome</keyword>
<gene>
    <name evidence="3" type="ORF">JIN84_11290</name>
</gene>